<organism evidence="2">
    <name type="scientific">Wheat rosette stunt virus</name>
    <dbReference type="NCBI Taxonomy" id="75890"/>
    <lineage>
        <taxon>Viruses</taxon>
        <taxon>Riboviria</taxon>
        <taxon>Orthornavirae</taxon>
        <taxon>Negarnaviricota</taxon>
        <taxon>Haploviricotina</taxon>
        <taxon>Monjiviricetes</taxon>
        <taxon>Mononegavirales</taxon>
        <taxon>Rhabdoviridae</taxon>
    </lineage>
</organism>
<reference evidence="2" key="1">
    <citation type="submission" date="1998-04" db="EMBL/GenBank/DDBJ databases">
        <authorList>
            <person name="Gong Z.X."/>
        </authorList>
    </citation>
    <scope>NUCLEOTIDE SEQUENCE</scope>
</reference>
<sequence>MRTRKIVKLAKVTPILLSHSLYQVLRRPGPQAASGPVTLQNHGLAYLSCSLLIPTGPVKSLDPDTVSQRPPTIRLRQVLTSAVTVSGFGFRSNQRSPSRRWGSSWRKRKTRKNLSSQTDRYTMGNVIFFKTKLLHRKRHNVQRSSDLVVR</sequence>
<accession>Q9QAQ3</accession>
<feature type="region of interest" description="Disordered" evidence="1">
    <location>
        <begin position="94"/>
        <end position="116"/>
    </location>
</feature>
<proteinExistence type="evidence at transcript level"/>
<name>Q9QAQ3_9RHAB</name>
<protein>
    <submittedName>
        <fullName evidence="2">Matrix protein</fullName>
    </submittedName>
</protein>
<feature type="compositionally biased region" description="Low complexity" evidence="1">
    <location>
        <begin position="95"/>
        <end position="104"/>
    </location>
</feature>
<dbReference type="EMBL" id="AF059677">
    <property type="protein sequence ID" value="AAF21763.1"/>
    <property type="molecule type" value="mRNA"/>
</dbReference>
<evidence type="ECO:0000256" key="1">
    <source>
        <dbReference type="SAM" id="MobiDB-lite"/>
    </source>
</evidence>
<evidence type="ECO:0000313" key="2">
    <source>
        <dbReference type="EMBL" id="AAF21763.1"/>
    </source>
</evidence>
<gene>
    <name evidence="2" type="primary">M</name>
</gene>